<protein>
    <submittedName>
        <fullName evidence="2">Uncharacterized protein</fullName>
    </submittedName>
</protein>
<organism evidence="2">
    <name type="scientific">Arundo donax</name>
    <name type="common">Giant reed</name>
    <name type="synonym">Donax arundinaceus</name>
    <dbReference type="NCBI Taxonomy" id="35708"/>
    <lineage>
        <taxon>Eukaryota</taxon>
        <taxon>Viridiplantae</taxon>
        <taxon>Streptophyta</taxon>
        <taxon>Embryophyta</taxon>
        <taxon>Tracheophyta</taxon>
        <taxon>Spermatophyta</taxon>
        <taxon>Magnoliopsida</taxon>
        <taxon>Liliopsida</taxon>
        <taxon>Poales</taxon>
        <taxon>Poaceae</taxon>
        <taxon>PACMAD clade</taxon>
        <taxon>Arundinoideae</taxon>
        <taxon>Arundineae</taxon>
        <taxon>Arundo</taxon>
    </lineage>
</organism>
<evidence type="ECO:0000313" key="2">
    <source>
        <dbReference type="EMBL" id="JAD26407.1"/>
    </source>
</evidence>
<reference evidence="2" key="1">
    <citation type="submission" date="2014-09" db="EMBL/GenBank/DDBJ databases">
        <authorList>
            <person name="Magalhaes I.L.F."/>
            <person name="Oliveira U."/>
            <person name="Santos F.R."/>
            <person name="Vidigal T.H.D.A."/>
            <person name="Brescovit A.D."/>
            <person name="Santos A.J."/>
        </authorList>
    </citation>
    <scope>NUCLEOTIDE SEQUENCE</scope>
    <source>
        <tissue evidence="2">Shoot tissue taken approximately 20 cm above the soil surface</tissue>
    </source>
</reference>
<evidence type="ECO:0000256" key="1">
    <source>
        <dbReference type="SAM" id="MobiDB-lite"/>
    </source>
</evidence>
<accession>A0A0A8YUY3</accession>
<dbReference type="EMBL" id="GBRH01271488">
    <property type="protein sequence ID" value="JAD26407.1"/>
    <property type="molecule type" value="Transcribed_RNA"/>
</dbReference>
<reference evidence="2" key="2">
    <citation type="journal article" date="2015" name="Data Brief">
        <title>Shoot transcriptome of the giant reed, Arundo donax.</title>
        <authorList>
            <person name="Barrero R.A."/>
            <person name="Guerrero F.D."/>
            <person name="Moolhuijzen P."/>
            <person name="Goolsby J.A."/>
            <person name="Tidwell J."/>
            <person name="Bellgard S.E."/>
            <person name="Bellgard M.I."/>
        </authorList>
    </citation>
    <scope>NUCLEOTIDE SEQUENCE</scope>
    <source>
        <tissue evidence="2">Shoot tissue taken approximately 20 cm above the soil surface</tissue>
    </source>
</reference>
<sequence length="65" mass="6608">MGAGRGADLGLAAAGAWGWAAQRYDGGEREGRTAGSGRGCGEGDAHRRGSDDGPAHWGGPSDRRR</sequence>
<dbReference type="AlphaFoldDB" id="A0A0A8YUY3"/>
<feature type="region of interest" description="Disordered" evidence="1">
    <location>
        <begin position="25"/>
        <end position="65"/>
    </location>
</feature>
<proteinExistence type="predicted"/>
<feature type="compositionally biased region" description="Basic and acidic residues" evidence="1">
    <location>
        <begin position="41"/>
        <end position="54"/>
    </location>
</feature>
<name>A0A0A8YUY3_ARUDO</name>